<reference evidence="2 3" key="1">
    <citation type="submission" date="2019-09" db="EMBL/GenBank/DDBJ databases">
        <authorList>
            <person name="Chandra G."/>
            <person name="Truman W A."/>
        </authorList>
    </citation>
    <scope>NUCLEOTIDE SEQUENCE [LARGE SCALE GENOMIC DNA]</scope>
    <source>
        <strain evidence="2">PS718</strain>
    </source>
</reference>
<dbReference type="Proteomes" id="UP000325375">
    <property type="component" value="Unassembled WGS sequence"/>
</dbReference>
<evidence type="ECO:0000313" key="2">
    <source>
        <dbReference type="EMBL" id="VVN91474.1"/>
    </source>
</evidence>
<dbReference type="RefSeq" id="WP_150602622.1">
    <property type="nucleotide sequence ID" value="NZ_CABVHX010000006.1"/>
</dbReference>
<evidence type="ECO:0000313" key="3">
    <source>
        <dbReference type="Proteomes" id="UP000325375"/>
    </source>
</evidence>
<dbReference type="AlphaFoldDB" id="A0A5E7BT65"/>
<name>A0A5E7BT65_PSEFL</name>
<sequence length="856" mass="95896">MIGKTSKGANGATTTRPAMNGTSGTDALTRVDVPGIHSAGPANRLVTTHPAGVDLDAITPAPTVRAIPTAIDSPALPVHRALQDYCITPPPEWDSSSTQSPRIIKGRMYVTLPDNQIVQIAMDIETGFYRARRPSERDPSGPILQPDPDGRFWREAGNVEALPLTLSDTRLEAFRSDIDFTGIEPGSDGLHRFDGKLYAVIRDHAYQVLHDLDASTPTTAVLRIVRAEDAVAHDANNIYVGTRPGRSEAVVLDPQHGWVGTSVKGAGGMRRVNPAPLLPDRMLVSPALLNNGRARWDAAKERSEKAEKKRLEQEPGSQGERGALALLEGYARQEQELLTPLISLYVNERDAIILYEKERYLSELHEMRARSIELCEYQIYARESRMTIERAGLHNLHQFYNADAEYLWKKRELLQTRQQLINDFVRQSRSSAFEIASRNTLALDLHVASAWWVSFKSRLLSGRPADSQSALAQLGSWHVETTSAFYDIDSIPQQARLAVITDLLDETAAIRASYETLVLAPESSEAGVRRQIVEVVQSFENVLEERASRYHRESLTTAALPAQDQVIDFDFVPAQEVSGPAPTRRRLFRARHHNVSRISVGHPRRTASGEEVIDVTDPISNQVWQTYERRDGEWRRQTPPRNDALPTLVALANERLGQCDTHLNSARQDEKAKRNATNIVESLGAKAEQLDDVASQLERLPNALDENIVPLVRQLRHDSQRLRTEGENIRVRLYKDKSFLSANRVAYLLDQNQILAVKTHTRLERGKGSNKHYLDIYSLNDRLSGEPLWHAHFHYDRKDSAALDFTVQGGHLKTLEQSGSGLASQQKDQQAGRVHVPIWREALDSRTAQRIFDIAR</sequence>
<accession>A0A5E7BT65</accession>
<organism evidence="2 3">
    <name type="scientific">Pseudomonas fluorescens</name>
    <dbReference type="NCBI Taxonomy" id="294"/>
    <lineage>
        <taxon>Bacteria</taxon>
        <taxon>Pseudomonadati</taxon>
        <taxon>Pseudomonadota</taxon>
        <taxon>Gammaproteobacteria</taxon>
        <taxon>Pseudomonadales</taxon>
        <taxon>Pseudomonadaceae</taxon>
        <taxon>Pseudomonas</taxon>
    </lineage>
</organism>
<evidence type="ECO:0000256" key="1">
    <source>
        <dbReference type="SAM" id="MobiDB-lite"/>
    </source>
</evidence>
<gene>
    <name evidence="2" type="ORF">PS718_01927</name>
</gene>
<feature type="compositionally biased region" description="Polar residues" evidence="1">
    <location>
        <begin position="7"/>
        <end position="26"/>
    </location>
</feature>
<proteinExistence type="predicted"/>
<protein>
    <submittedName>
        <fullName evidence="2">Uncharacterized protein</fullName>
    </submittedName>
</protein>
<dbReference type="EMBL" id="CABVHX010000006">
    <property type="protein sequence ID" value="VVN91474.1"/>
    <property type="molecule type" value="Genomic_DNA"/>
</dbReference>
<feature type="region of interest" description="Disordered" evidence="1">
    <location>
        <begin position="1"/>
        <end position="47"/>
    </location>
</feature>